<dbReference type="Proteomes" id="UP000295302">
    <property type="component" value="Unassembled WGS sequence"/>
</dbReference>
<dbReference type="Pfam" id="PF08327">
    <property type="entry name" value="AHSA1"/>
    <property type="match status" value="1"/>
</dbReference>
<dbReference type="InterPro" id="IPR023393">
    <property type="entry name" value="START-like_dom_sf"/>
</dbReference>
<comment type="similarity">
    <text evidence="1">Belongs to the AHA1 family.</text>
</comment>
<feature type="domain" description="HTH arsR-type" evidence="2">
    <location>
        <begin position="1"/>
        <end position="88"/>
    </location>
</feature>
<reference evidence="3 4" key="1">
    <citation type="submission" date="2019-03" db="EMBL/GenBank/DDBJ databases">
        <title>Draft genome sequences of novel Actinobacteria.</title>
        <authorList>
            <person name="Sahin N."/>
            <person name="Ay H."/>
            <person name="Saygin H."/>
        </authorList>
    </citation>
    <scope>NUCLEOTIDE SEQUENCE [LARGE SCALE GENOMIC DNA]</scope>
    <source>
        <strain evidence="3 4">CH32</strain>
    </source>
</reference>
<evidence type="ECO:0000313" key="4">
    <source>
        <dbReference type="Proteomes" id="UP000295302"/>
    </source>
</evidence>
<dbReference type="OrthoDB" id="9815653at2"/>
<dbReference type="PROSITE" id="PS50987">
    <property type="entry name" value="HTH_ARSR_2"/>
    <property type="match status" value="1"/>
</dbReference>
<dbReference type="AlphaFoldDB" id="A0A4R4XMQ0"/>
<dbReference type="PANTHER" id="PTHR38600">
    <property type="entry name" value="TRANSCRIPTIONAL REGULATORY PROTEIN"/>
    <property type="match status" value="1"/>
</dbReference>
<dbReference type="CDD" id="cd08893">
    <property type="entry name" value="SRPBCC_CalC_Aha1-like_GntR-HTH"/>
    <property type="match status" value="1"/>
</dbReference>
<protein>
    <submittedName>
        <fullName evidence="3">ArsR family transcriptional regulator</fullName>
    </submittedName>
</protein>
<dbReference type="InterPro" id="IPR036390">
    <property type="entry name" value="WH_DNA-bd_sf"/>
</dbReference>
<evidence type="ECO:0000259" key="2">
    <source>
        <dbReference type="PROSITE" id="PS50987"/>
    </source>
</evidence>
<dbReference type="GO" id="GO:0003700">
    <property type="term" value="F:DNA-binding transcription factor activity"/>
    <property type="evidence" value="ECO:0007669"/>
    <property type="project" value="InterPro"/>
</dbReference>
<comment type="caution">
    <text evidence="3">The sequence shown here is derived from an EMBL/GenBank/DDBJ whole genome shotgun (WGS) entry which is preliminary data.</text>
</comment>
<dbReference type="SUPFAM" id="SSF55961">
    <property type="entry name" value="Bet v1-like"/>
    <property type="match status" value="1"/>
</dbReference>
<dbReference type="RefSeq" id="WP_132622695.1">
    <property type="nucleotide sequence ID" value="NZ_SMKQ01000283.1"/>
</dbReference>
<dbReference type="InterPro" id="IPR011991">
    <property type="entry name" value="ArsR-like_HTH"/>
</dbReference>
<dbReference type="InterPro" id="IPR036388">
    <property type="entry name" value="WH-like_DNA-bd_sf"/>
</dbReference>
<dbReference type="Gene3D" id="1.10.10.10">
    <property type="entry name" value="Winged helix-like DNA-binding domain superfamily/Winged helix DNA-binding domain"/>
    <property type="match status" value="1"/>
</dbReference>
<dbReference type="SUPFAM" id="SSF46785">
    <property type="entry name" value="Winged helix' DNA-binding domain"/>
    <property type="match status" value="1"/>
</dbReference>
<dbReference type="Pfam" id="PF12840">
    <property type="entry name" value="HTH_20"/>
    <property type="match status" value="1"/>
</dbReference>
<proteinExistence type="inferred from homology"/>
<evidence type="ECO:0000256" key="1">
    <source>
        <dbReference type="ARBA" id="ARBA00006817"/>
    </source>
</evidence>
<accession>A0A4R4XMQ0</accession>
<dbReference type="CDD" id="cd00090">
    <property type="entry name" value="HTH_ARSR"/>
    <property type="match status" value="1"/>
</dbReference>
<organism evidence="3 4">
    <name type="scientific">Nonomuraea terrae</name>
    <dbReference type="NCBI Taxonomy" id="2530383"/>
    <lineage>
        <taxon>Bacteria</taxon>
        <taxon>Bacillati</taxon>
        <taxon>Actinomycetota</taxon>
        <taxon>Actinomycetes</taxon>
        <taxon>Streptosporangiales</taxon>
        <taxon>Streptosporangiaceae</taxon>
        <taxon>Nonomuraea</taxon>
    </lineage>
</organism>
<dbReference type="PANTHER" id="PTHR38600:SF1">
    <property type="entry name" value="TRANSCRIPTIONAL REGULATORY PROTEIN"/>
    <property type="match status" value="1"/>
</dbReference>
<sequence>MDEVFKALADPSRRRLLDSLNARNGQTLRELCSGLEMTRQSVSKHLAVLEGVDLVTTVWRGREKLHYLNAMPINAIADRWINQYDRRRAGALVDLKTALEDSRVSDFVYTTYIHTTAERLWQALTEPAFTQRYWGIALESDWKVGSTVTWRMNGATIEDPEQVVLESDPPRRLAYTWHSFTPEFAEAMEQDAEGVARVAEERRSRVTFDIEPRGGMVKLTVVHGGFEPGSEVRKSIGEGWPELLSSLKTLLETGEPLPA</sequence>
<dbReference type="InterPro" id="IPR001845">
    <property type="entry name" value="HTH_ArsR_DNA-bd_dom"/>
</dbReference>
<dbReference type="InterPro" id="IPR013538">
    <property type="entry name" value="ASHA1/2-like_C"/>
</dbReference>
<dbReference type="SMART" id="SM00418">
    <property type="entry name" value="HTH_ARSR"/>
    <property type="match status" value="1"/>
</dbReference>
<dbReference type="Gene3D" id="3.30.530.20">
    <property type="match status" value="1"/>
</dbReference>
<evidence type="ECO:0000313" key="3">
    <source>
        <dbReference type="EMBL" id="TDD32518.1"/>
    </source>
</evidence>
<name>A0A4R4XMQ0_9ACTN</name>
<dbReference type="EMBL" id="SMKQ01000283">
    <property type="protein sequence ID" value="TDD32518.1"/>
    <property type="molecule type" value="Genomic_DNA"/>
</dbReference>
<gene>
    <name evidence="3" type="ORF">E1286_43530</name>
</gene>
<keyword evidence="4" id="KW-1185">Reference proteome</keyword>